<gene>
    <name evidence="2" type="ORF">HGA05_11205</name>
</gene>
<name>A0A846WKF1_9ACTN</name>
<dbReference type="EMBL" id="JAAXPC010000005">
    <property type="protein sequence ID" value="NKY02145.1"/>
    <property type="molecule type" value="Genomic_DNA"/>
</dbReference>
<dbReference type="SUPFAM" id="SSF51735">
    <property type="entry name" value="NAD(P)-binding Rossmann-fold domains"/>
    <property type="match status" value="1"/>
</dbReference>
<dbReference type="GO" id="GO:0004029">
    <property type="term" value="F:aldehyde dehydrogenase (NAD+) activity"/>
    <property type="evidence" value="ECO:0007669"/>
    <property type="project" value="TreeGrafter"/>
</dbReference>
<organism evidence="2 3">
    <name type="scientific">Gordonia polyisoprenivorans</name>
    <dbReference type="NCBI Taxonomy" id="84595"/>
    <lineage>
        <taxon>Bacteria</taxon>
        <taxon>Bacillati</taxon>
        <taxon>Actinomycetota</taxon>
        <taxon>Actinomycetes</taxon>
        <taxon>Mycobacteriales</taxon>
        <taxon>Gordoniaceae</taxon>
        <taxon>Gordonia</taxon>
    </lineage>
</organism>
<dbReference type="Proteomes" id="UP000563898">
    <property type="component" value="Unassembled WGS sequence"/>
</dbReference>
<evidence type="ECO:0000313" key="3">
    <source>
        <dbReference type="Proteomes" id="UP000563898"/>
    </source>
</evidence>
<evidence type="ECO:0000313" key="2">
    <source>
        <dbReference type="EMBL" id="NKY02145.1"/>
    </source>
</evidence>
<dbReference type="PANTHER" id="PTHR48079">
    <property type="entry name" value="PROTEIN YEEZ"/>
    <property type="match status" value="1"/>
</dbReference>
<protein>
    <submittedName>
        <fullName evidence="2">NAD-dependent epimerase/dehydratase family protein</fullName>
    </submittedName>
</protein>
<dbReference type="RefSeq" id="WP_006367817.1">
    <property type="nucleotide sequence ID" value="NZ_CP073075.1"/>
</dbReference>
<proteinExistence type="predicted"/>
<dbReference type="PANTHER" id="PTHR48079:SF6">
    <property type="entry name" value="NAD(P)-BINDING DOMAIN-CONTAINING PROTEIN-RELATED"/>
    <property type="match status" value="1"/>
</dbReference>
<dbReference type="Pfam" id="PF01370">
    <property type="entry name" value="Epimerase"/>
    <property type="match status" value="1"/>
</dbReference>
<dbReference type="GO" id="GO:0005737">
    <property type="term" value="C:cytoplasm"/>
    <property type="evidence" value="ECO:0007669"/>
    <property type="project" value="TreeGrafter"/>
</dbReference>
<comment type="caution">
    <text evidence="2">The sequence shown here is derived from an EMBL/GenBank/DDBJ whole genome shotgun (WGS) entry which is preliminary data.</text>
</comment>
<dbReference type="InterPro" id="IPR036291">
    <property type="entry name" value="NAD(P)-bd_dom_sf"/>
</dbReference>
<dbReference type="InterPro" id="IPR051783">
    <property type="entry name" value="NAD(P)-dependent_oxidoreduct"/>
</dbReference>
<sequence>MTPALTTVFGATGFLGARVVGRLLAQASSSRTGAEPGAAVRVMVRPGSDTSMLDDLDVETVVGELDDADAVSRAMSGAARVIYSVVDTRAWIRDRKPLWRTNVEILRGVLDVAARHDLERFVYTSSMCTIGRVRGRPASESDAFNWASTANAYVLSRVAGERTALDAAGRGVPVVAMCVSNTYGPGDVKPTPHGAFVAGAALGKLPFGLRGMCAETVGVDDAAEALIRASRGGRIGERYIVSADYLDLGEIIRIAADEAGVAPPRPTLPRPAMYALGAGGDLRSRITGTPQRLSVDTVRLMHCMSPMDHRRASDEYDWHPGSVEDSVRAAARYWVQRRAARRAVTR</sequence>
<evidence type="ECO:0000259" key="1">
    <source>
        <dbReference type="Pfam" id="PF01370"/>
    </source>
</evidence>
<reference evidence="2 3" key="1">
    <citation type="submission" date="2020-04" db="EMBL/GenBank/DDBJ databases">
        <title>MicrobeNet Type strains.</title>
        <authorList>
            <person name="Nicholson A.C."/>
        </authorList>
    </citation>
    <scope>NUCLEOTIDE SEQUENCE [LARGE SCALE GENOMIC DNA]</scope>
    <source>
        <strain evidence="2 3">ATCC BAA-14</strain>
    </source>
</reference>
<dbReference type="AlphaFoldDB" id="A0A846WKF1"/>
<dbReference type="Gene3D" id="3.40.50.720">
    <property type="entry name" value="NAD(P)-binding Rossmann-like Domain"/>
    <property type="match status" value="1"/>
</dbReference>
<accession>A0A846WKF1</accession>
<feature type="domain" description="NAD-dependent epimerase/dehydratase" evidence="1">
    <location>
        <begin position="8"/>
        <end position="239"/>
    </location>
</feature>
<dbReference type="InterPro" id="IPR001509">
    <property type="entry name" value="Epimerase_deHydtase"/>
</dbReference>